<comment type="caution">
    <text evidence="3">The sequence shown here is derived from an EMBL/GenBank/DDBJ whole genome shotgun (WGS) entry which is preliminary data.</text>
</comment>
<dbReference type="SUPFAM" id="SSF52317">
    <property type="entry name" value="Class I glutamine amidotransferase-like"/>
    <property type="match status" value="1"/>
</dbReference>
<feature type="domain" description="DJ-1/PfpI" evidence="2">
    <location>
        <begin position="7"/>
        <end position="174"/>
    </location>
</feature>
<dbReference type="NCBIfam" id="TIGR01382">
    <property type="entry name" value="PfpI"/>
    <property type="match status" value="1"/>
</dbReference>
<dbReference type="RefSeq" id="WP_107968266.1">
    <property type="nucleotide sequence ID" value="NZ_NWBU01000010.1"/>
</dbReference>
<dbReference type="PANTHER" id="PTHR42733:SF12">
    <property type="entry name" value="PROTEINASE"/>
    <property type="match status" value="1"/>
</dbReference>
<dbReference type="PANTHER" id="PTHR42733">
    <property type="entry name" value="DJ-1 PROTEIN"/>
    <property type="match status" value="1"/>
</dbReference>
<dbReference type="CDD" id="cd03134">
    <property type="entry name" value="GATase1_PfpI_like"/>
    <property type="match status" value="1"/>
</dbReference>
<reference evidence="3 4" key="1">
    <citation type="submission" date="2017-09" db="EMBL/GenBank/DDBJ databases">
        <title>Sphingomonas panjinensis sp.nov., isolated from oil-contaminated soil.</title>
        <authorList>
            <person name="Wang L."/>
            <person name="Chen L."/>
        </authorList>
    </citation>
    <scope>NUCLEOTIDE SEQUENCE [LARGE SCALE GENOMIC DNA]</scope>
    <source>
        <strain evidence="3 4">FW-11</strain>
    </source>
</reference>
<gene>
    <name evidence="3" type="ORF">CLG96_12180</name>
</gene>
<evidence type="ECO:0000313" key="4">
    <source>
        <dbReference type="Proteomes" id="UP000244162"/>
    </source>
</evidence>
<dbReference type="OrthoDB" id="9792284at2"/>
<dbReference type="InterPro" id="IPR029062">
    <property type="entry name" value="Class_I_gatase-like"/>
</dbReference>
<keyword evidence="4" id="KW-1185">Reference proteome</keyword>
<dbReference type="PROSITE" id="PS51276">
    <property type="entry name" value="PEPTIDASE_C56_PFPI"/>
    <property type="match status" value="1"/>
</dbReference>
<dbReference type="Pfam" id="PF01965">
    <property type="entry name" value="DJ-1_PfpI"/>
    <property type="match status" value="1"/>
</dbReference>
<protein>
    <submittedName>
        <fullName evidence="3">Peptidase C56</fullName>
    </submittedName>
</protein>
<organism evidence="3 4">
    <name type="scientific">Sphingomonas oleivorans</name>
    <dbReference type="NCBI Taxonomy" id="1735121"/>
    <lineage>
        <taxon>Bacteria</taxon>
        <taxon>Pseudomonadati</taxon>
        <taxon>Pseudomonadota</taxon>
        <taxon>Alphaproteobacteria</taxon>
        <taxon>Sphingomonadales</taxon>
        <taxon>Sphingomonadaceae</taxon>
        <taxon>Sphingomonas</taxon>
    </lineage>
</organism>
<dbReference type="InterPro" id="IPR002818">
    <property type="entry name" value="DJ-1/PfpI"/>
</dbReference>
<evidence type="ECO:0000259" key="2">
    <source>
        <dbReference type="Pfam" id="PF01965"/>
    </source>
</evidence>
<sequence>MTDIAEAKVLIIATDGFEQSELFQPRETLMDAGATVLLASQKTDPIQGMEHDINKAQTITPDLTLADVDVSEYDALLIPGGVSNPDKMRLDQEALRIVRDFVSARKPVAAICHGPWLLAEADVIEGRTLTSWPSIRTDLANAGANVVDQEVQVDGNLITSRKPADIPAFTEALILAIEEQEEIHELSADEQSRVE</sequence>
<dbReference type="AlphaFoldDB" id="A0A2T5FVV7"/>
<dbReference type="Gene3D" id="3.40.50.880">
    <property type="match status" value="1"/>
</dbReference>
<proteinExistence type="inferred from homology"/>
<evidence type="ECO:0000313" key="3">
    <source>
        <dbReference type="EMBL" id="PTQ09913.1"/>
    </source>
</evidence>
<comment type="similarity">
    <text evidence="1">Belongs to the peptidase C56 family.</text>
</comment>
<dbReference type="EMBL" id="NWBU01000010">
    <property type="protein sequence ID" value="PTQ09913.1"/>
    <property type="molecule type" value="Genomic_DNA"/>
</dbReference>
<name>A0A2T5FVV7_9SPHN</name>
<evidence type="ECO:0000256" key="1">
    <source>
        <dbReference type="ARBA" id="ARBA00008542"/>
    </source>
</evidence>
<accession>A0A2T5FVV7</accession>
<dbReference type="Proteomes" id="UP000244162">
    <property type="component" value="Unassembled WGS sequence"/>
</dbReference>
<dbReference type="InterPro" id="IPR006286">
    <property type="entry name" value="C56_PfpI-like"/>
</dbReference>